<feature type="domain" description="EF-hand" evidence="9">
    <location>
        <begin position="471"/>
        <end position="506"/>
    </location>
</feature>
<dbReference type="Gene3D" id="1.10.238.10">
    <property type="entry name" value="EF-hand"/>
    <property type="match status" value="1"/>
</dbReference>
<dbReference type="InterPro" id="IPR018247">
    <property type="entry name" value="EF_Hand_1_Ca_BS"/>
</dbReference>
<dbReference type="InterPro" id="IPR027359">
    <property type="entry name" value="Volt_channel_dom_sf"/>
</dbReference>
<evidence type="ECO:0000256" key="5">
    <source>
        <dbReference type="ARBA" id="ARBA00023136"/>
    </source>
</evidence>
<dbReference type="SUPFAM" id="SSF47473">
    <property type="entry name" value="EF-hand"/>
    <property type="match status" value="1"/>
</dbReference>
<feature type="transmembrane region" description="Helical" evidence="8">
    <location>
        <begin position="376"/>
        <end position="405"/>
    </location>
</feature>
<dbReference type="GO" id="GO:0005248">
    <property type="term" value="F:voltage-gated sodium channel activity"/>
    <property type="evidence" value="ECO:0007669"/>
    <property type="project" value="TreeGrafter"/>
</dbReference>
<feature type="transmembrane region" description="Helical" evidence="8">
    <location>
        <begin position="276"/>
        <end position="298"/>
    </location>
</feature>
<dbReference type="GO" id="GO:0008332">
    <property type="term" value="F:low voltage-gated calcium channel activity"/>
    <property type="evidence" value="ECO:0007669"/>
    <property type="project" value="TreeGrafter"/>
</dbReference>
<evidence type="ECO:0000256" key="8">
    <source>
        <dbReference type="SAM" id="Phobius"/>
    </source>
</evidence>
<protein>
    <submittedName>
        <fullName evidence="10">CACNA1S protein</fullName>
    </submittedName>
</protein>
<dbReference type="PROSITE" id="PS50222">
    <property type="entry name" value="EF_HAND_2"/>
    <property type="match status" value="1"/>
</dbReference>
<proteinExistence type="predicted"/>
<reference evidence="10" key="1">
    <citation type="submission" date="2021-02" db="EMBL/GenBank/DDBJ databases">
        <authorList>
            <person name="Dougan E. K."/>
            <person name="Rhodes N."/>
            <person name="Thang M."/>
            <person name="Chan C."/>
        </authorList>
    </citation>
    <scope>NUCLEOTIDE SEQUENCE</scope>
</reference>
<feature type="transmembrane region" description="Helical" evidence="8">
    <location>
        <begin position="237"/>
        <end position="256"/>
    </location>
</feature>
<keyword evidence="4 8" id="KW-1133">Transmembrane helix</keyword>
<feature type="transmembrane region" description="Helical" evidence="8">
    <location>
        <begin position="310"/>
        <end position="332"/>
    </location>
</feature>
<comment type="caution">
    <text evidence="10">The sequence shown here is derived from an EMBL/GenBank/DDBJ whole genome shotgun (WGS) entry which is preliminary data.</text>
</comment>
<dbReference type="PANTHER" id="PTHR10037:SF293">
    <property type="entry name" value="EF-HAND DOMAIN-CONTAINING PROTEIN"/>
    <property type="match status" value="1"/>
</dbReference>
<evidence type="ECO:0000256" key="2">
    <source>
        <dbReference type="ARBA" id="ARBA00022692"/>
    </source>
</evidence>
<dbReference type="GO" id="GO:0070509">
    <property type="term" value="P:calcium ion import"/>
    <property type="evidence" value="ECO:0007669"/>
    <property type="project" value="TreeGrafter"/>
</dbReference>
<dbReference type="InterPro" id="IPR043203">
    <property type="entry name" value="VGCC_Ca_Na"/>
</dbReference>
<dbReference type="PANTHER" id="PTHR10037">
    <property type="entry name" value="VOLTAGE-GATED CATION CHANNEL CALCIUM AND SODIUM"/>
    <property type="match status" value="1"/>
</dbReference>
<evidence type="ECO:0000313" key="10">
    <source>
        <dbReference type="EMBL" id="CAE7529644.1"/>
    </source>
</evidence>
<feature type="coiled-coil region" evidence="6">
    <location>
        <begin position="512"/>
        <end position="546"/>
    </location>
</feature>
<sequence length="562" mass="62919">MGEYEVDKAGHSRPVPPVRLESLETKVQDMRIGQDEVRGAIWVRPFKTEVCVRMSPYICRALQFIMSLMEDTATESTASLGEVNDSIRELRIVVDGELKRHRELLLDLSLQVTRMSESGKSFFRQSSVDSPVLSAMTLSADFAQAGRFQKPDLSSSFGSRGLLAPPTLRRNSHTSHPPGVTGERSRNAPDELPEMSGRAARHSVHCDLEAMKAKAKSTFSNQTSSHMKGSRRAARIVSSKFFSTLVAALIFLNLVLLGAEVDASANLPVEEQLQSFYVLNIILVAIFVAEVVLKICAYTCRGFLMGPEKLWNVFDFLIVLLSVLEIIVDLLAQALAEWKVVEISSLRIMRFARLVRALRGIRVIRVIRYISGLRTILFSIASTMSSVLWTMVLLLMIFFCFGVLIAQISTDYCRQFINSDSTCAPQLLRFWPSVMESMLTLFLSITGGCWRHDKDALQTENMANFMQSLDISTQDVWTLFTVIDADGSGEISLDEFVFGCMQVQGPAKGVQMARLQHETTIVRNKIKSLRRDVERLKTEMSLAASKDTSSLERAETVHHENL</sequence>
<evidence type="ECO:0000256" key="3">
    <source>
        <dbReference type="ARBA" id="ARBA00022837"/>
    </source>
</evidence>
<name>A0A812TCP6_9DINO</name>
<evidence type="ECO:0000256" key="7">
    <source>
        <dbReference type="SAM" id="MobiDB-lite"/>
    </source>
</evidence>
<keyword evidence="5 8" id="KW-0472">Membrane</keyword>
<dbReference type="InterPro" id="IPR002048">
    <property type="entry name" value="EF_hand_dom"/>
</dbReference>
<dbReference type="Pfam" id="PF00520">
    <property type="entry name" value="Ion_trans"/>
    <property type="match status" value="1"/>
</dbReference>
<dbReference type="GO" id="GO:0005509">
    <property type="term" value="F:calcium ion binding"/>
    <property type="evidence" value="ECO:0007669"/>
    <property type="project" value="InterPro"/>
</dbReference>
<dbReference type="Gene3D" id="1.20.120.350">
    <property type="entry name" value="Voltage-gated potassium channels. Chain C"/>
    <property type="match status" value="1"/>
</dbReference>
<evidence type="ECO:0000256" key="1">
    <source>
        <dbReference type="ARBA" id="ARBA00004141"/>
    </source>
</evidence>
<keyword evidence="3" id="KW-0106">Calcium</keyword>
<dbReference type="InterPro" id="IPR005821">
    <property type="entry name" value="Ion_trans_dom"/>
</dbReference>
<dbReference type="GO" id="GO:0086010">
    <property type="term" value="P:membrane depolarization during action potential"/>
    <property type="evidence" value="ECO:0007669"/>
    <property type="project" value="TreeGrafter"/>
</dbReference>
<dbReference type="InterPro" id="IPR011992">
    <property type="entry name" value="EF-hand-dom_pair"/>
</dbReference>
<accession>A0A812TCP6</accession>
<dbReference type="AlphaFoldDB" id="A0A812TCP6"/>
<dbReference type="PROSITE" id="PS00018">
    <property type="entry name" value="EF_HAND_1"/>
    <property type="match status" value="1"/>
</dbReference>
<organism evidence="10 11">
    <name type="scientific">Symbiodinium natans</name>
    <dbReference type="NCBI Taxonomy" id="878477"/>
    <lineage>
        <taxon>Eukaryota</taxon>
        <taxon>Sar</taxon>
        <taxon>Alveolata</taxon>
        <taxon>Dinophyceae</taxon>
        <taxon>Suessiales</taxon>
        <taxon>Symbiodiniaceae</taxon>
        <taxon>Symbiodinium</taxon>
    </lineage>
</organism>
<evidence type="ECO:0000256" key="6">
    <source>
        <dbReference type="SAM" id="Coils"/>
    </source>
</evidence>
<evidence type="ECO:0000256" key="4">
    <source>
        <dbReference type="ARBA" id="ARBA00022989"/>
    </source>
</evidence>
<dbReference type="Proteomes" id="UP000604046">
    <property type="component" value="Unassembled WGS sequence"/>
</dbReference>
<comment type="subcellular location">
    <subcellularLocation>
        <location evidence="1">Membrane</location>
        <topology evidence="1">Multi-pass membrane protein</topology>
    </subcellularLocation>
</comment>
<feature type="region of interest" description="Disordered" evidence="7">
    <location>
        <begin position="156"/>
        <end position="193"/>
    </location>
</feature>
<keyword evidence="2 8" id="KW-0812">Transmembrane</keyword>
<evidence type="ECO:0000259" key="9">
    <source>
        <dbReference type="PROSITE" id="PS50222"/>
    </source>
</evidence>
<dbReference type="GO" id="GO:0001518">
    <property type="term" value="C:voltage-gated sodium channel complex"/>
    <property type="evidence" value="ECO:0007669"/>
    <property type="project" value="TreeGrafter"/>
</dbReference>
<evidence type="ECO:0000313" key="11">
    <source>
        <dbReference type="Proteomes" id="UP000604046"/>
    </source>
</evidence>
<dbReference type="SUPFAM" id="SSF81324">
    <property type="entry name" value="Voltage-gated potassium channels"/>
    <property type="match status" value="1"/>
</dbReference>
<keyword evidence="11" id="KW-1185">Reference proteome</keyword>
<gene>
    <name evidence="10" type="primary">CACNA1S</name>
    <name evidence="10" type="ORF">SNAT2548_LOCUS29659</name>
</gene>
<dbReference type="EMBL" id="CAJNDS010002570">
    <property type="protein sequence ID" value="CAE7529644.1"/>
    <property type="molecule type" value="Genomic_DNA"/>
</dbReference>
<keyword evidence="6" id="KW-0175">Coiled coil</keyword>